<feature type="domain" description="Fibronectin type-III" evidence="2">
    <location>
        <begin position="701"/>
        <end position="796"/>
    </location>
</feature>
<dbReference type="CDD" id="cd00063">
    <property type="entry name" value="FN3"/>
    <property type="match status" value="1"/>
</dbReference>
<evidence type="ECO:0000259" key="1">
    <source>
        <dbReference type="PROSITE" id="PS50022"/>
    </source>
</evidence>
<name>A0A1H8Q1F4_9FLAO</name>
<feature type="domain" description="PA14" evidence="3">
    <location>
        <begin position="355"/>
        <end position="520"/>
    </location>
</feature>
<evidence type="ECO:0000313" key="4">
    <source>
        <dbReference type="EMBL" id="SEO47906.1"/>
    </source>
</evidence>
<dbReference type="PROSITE" id="PS51820">
    <property type="entry name" value="PA14"/>
    <property type="match status" value="1"/>
</dbReference>
<dbReference type="InterPro" id="IPR008979">
    <property type="entry name" value="Galactose-bd-like_sf"/>
</dbReference>
<evidence type="ECO:0000259" key="2">
    <source>
        <dbReference type="PROSITE" id="PS50853"/>
    </source>
</evidence>
<dbReference type="Gene3D" id="2.60.40.10">
    <property type="entry name" value="Immunoglobulins"/>
    <property type="match status" value="2"/>
</dbReference>
<dbReference type="RefSeq" id="WP_091172402.1">
    <property type="nucleotide sequence ID" value="NZ_CBCSFM010000004.1"/>
</dbReference>
<evidence type="ECO:0000313" key="5">
    <source>
        <dbReference type="Proteomes" id="UP000198657"/>
    </source>
</evidence>
<dbReference type="InterPro" id="IPR000421">
    <property type="entry name" value="FA58C"/>
</dbReference>
<dbReference type="NCBIfam" id="NF033708">
    <property type="entry name" value="T9SS_Cterm_ChiA"/>
    <property type="match status" value="1"/>
</dbReference>
<keyword evidence="5" id="KW-1185">Reference proteome</keyword>
<proteinExistence type="predicted"/>
<sequence length="1825" mass="195726">MNKKLLLLIAFFFSFFLSYGQVASSYCFAPVNGTYVPLTGATDVLGLTSTKDDGFSSIFPLDATTPFNFVFGGVNYSQIQVSSNGLMSFKNTAISEPFYGKTAADISDRKPFLVPLWDDLANTNVPRYVVTGSAPNRIFKIEWSGQKWNFQSLADVVSFQVWLHETSNVIEYIYNRGTANINGSGAATIGIYDAADTYLTLSNSGTTPTASSSTFTTSINSRPATGQIYRFTPPIASSSVGTYTFCIDNSNTLTTASVTSGRYATVNVVKGFNYTFSVGNAFSSQENLTILDDSNNNVSPPITASGNNGTSITWTATVSGAIRVLLTGNCSVSGSGGLTLTLNSIGNTQDSQTAFGTNTWVGHVYNWTGTTPPGGTSPAAPAITTPFTNSNYVGYYNVASESINEGFGGDDVCFPVFSNGVNRVNVRTEQFAVRYRMKSTKTGCYFLNVNGDDGIRVYVDGVLVFNQWKEQSNTTYCNNLIYLNGNSDIILDYYENGGGNVLGFSLTPFVPSNNNIAGNTEINICSGSSSGLLNGSSYSGCGATNTTYQWQVSTDNVNFTDVSGATAEDYTPPTVTTSTVNVIRYYRRMLKAFATNAASCSFNTNVIKVTTSPSRPGTPGAISGSNTPCVGATGEIYSITAVDNAISYNWTLPSGWVITSGMGTNSITVTVGASGNVEVKAVNGCGESYTQSGKNIQTVPTPSTPGTNSGFSPTCTGYTAQWGYSNNATNYFIDVSTDAGFSSMISAYSNLDVGNVLHYAITGLVPNTSYYYRVRASGVCGISPNSGTMTFTTNQVPTIPVATAGSNPGCDFFTVNLNSAANATGYFLDIATDSAFTAFVSGYNNYNIGYQTSNFFASGLPGGTLYYRLRAYNSCAISSYSNTIIYSTTGTVGGVITQEQTICSGNQPASLVLSGNTGAVVRWEKSTNSIFTAGLETIANTSSTLTSATIGNISTTTYFRAVVKSGSCAEVYSVPVAITVNSAPTITPNKVDETCATANDGSISPTLSGGLTNVRYIKLTQKYVNADAWQQVAEIEAFEIFTGANVAQSTNGTSATSSSNYSSQYTAPIAIDGNNSGNNNFWHSATPNLNEWIKVDLQSGKNLDNIRIYNRTDCCSQRGQNMLLELFDSSDNLIYSKTIDLYQSGANIPVNVNVLDVSWTDSATTLNRTGLDSATYILNYADAIGCSLSSPINIGSTIIAAPTRGTITPVTCNVPVASVILNNLPSAGTWTLMQSGTSTATITGTGISATVSGLAPGTYTFSVSIDGCSASNPVLVKIDSLQETVWNGAWSNGLPNSDKKLIFNANYSQTTDLVACSCEVTLGNVIVRSDKTLTLTNELKVSGGTLTFENNASLVQINEDPTINSGNITYQRETVTAVDKFDYTYWSSPVSAQTLYNASPNTLWDKYMSFDAVNNNWIQENSSKEMDRGVGYIIRGPQNHYAPNPIGTYRANFIGVPHNGTIPVSITATGEASYLLGNPYPSALDADLFLFTNKDVLDGTLYFWTHNTDIAPSGSHYIYDSDDYASYNLTGGVGTGNGIPAASDVNPMPTIPTGEIASGQGFFATSIAPGTVNFTNTMRLIGNVNSQFFRSNSKSKKNASFDKNRLWLNFSNTEGAFKQTLIGYVTGATNEYERTFDGISFDGNTFVDFYSVLEDKNFVIQGRALPFLQSDQVPLGYKTTIAGAFTITIFQTDGFLTTQNVFLEDKMLDIIHNLKESPYGFTTQKGTFNERFVLRYTDKTLGTGDFESQEKTIVVFKEKNELKIKSEFETMKRVTVFDLLGKKVFEETLKDVNEFRTSNITLKNQIVIVKVVLTNGQVVAKKVSY</sequence>
<organism evidence="4 5">
    <name type="scientific">Flavobacterium sinopsychrotolerans</name>
    <dbReference type="NCBI Taxonomy" id="604089"/>
    <lineage>
        <taxon>Bacteria</taxon>
        <taxon>Pseudomonadati</taxon>
        <taxon>Bacteroidota</taxon>
        <taxon>Flavobacteriia</taxon>
        <taxon>Flavobacteriales</taxon>
        <taxon>Flavobacteriaceae</taxon>
        <taxon>Flavobacterium</taxon>
    </lineage>
</organism>
<dbReference type="Proteomes" id="UP000198657">
    <property type="component" value="Unassembled WGS sequence"/>
</dbReference>
<dbReference type="SUPFAM" id="SSF49785">
    <property type="entry name" value="Galactose-binding domain-like"/>
    <property type="match status" value="1"/>
</dbReference>
<reference evidence="5" key="1">
    <citation type="submission" date="2016-10" db="EMBL/GenBank/DDBJ databases">
        <authorList>
            <person name="Varghese N."/>
            <person name="Submissions S."/>
        </authorList>
    </citation>
    <scope>NUCLEOTIDE SEQUENCE [LARGE SCALE GENOMIC DNA]</scope>
    <source>
        <strain evidence="5">CGMCC 1.8704</strain>
    </source>
</reference>
<dbReference type="PROSITE" id="PS50853">
    <property type="entry name" value="FN3"/>
    <property type="match status" value="1"/>
</dbReference>
<dbReference type="Gene3D" id="2.60.120.260">
    <property type="entry name" value="Galactose-binding domain-like"/>
    <property type="match status" value="1"/>
</dbReference>
<dbReference type="OrthoDB" id="1652165at2"/>
<dbReference type="PROSITE" id="PS50022">
    <property type="entry name" value="FA58C_3"/>
    <property type="match status" value="1"/>
</dbReference>
<dbReference type="InterPro" id="IPR003961">
    <property type="entry name" value="FN3_dom"/>
</dbReference>
<dbReference type="InterPro" id="IPR045829">
    <property type="entry name" value="PKD_6"/>
</dbReference>
<feature type="domain" description="F5/8 type C" evidence="1">
    <location>
        <begin position="1037"/>
        <end position="1113"/>
    </location>
</feature>
<dbReference type="InterPro" id="IPR013783">
    <property type="entry name" value="Ig-like_fold"/>
</dbReference>
<gene>
    <name evidence="4" type="ORF">SAMN04487942_2856</name>
</gene>
<accession>A0A1H8Q1F4</accession>
<dbReference type="SUPFAM" id="SSF49265">
    <property type="entry name" value="Fibronectin type III"/>
    <property type="match status" value="1"/>
</dbReference>
<dbReference type="InterPro" id="IPR036116">
    <property type="entry name" value="FN3_sf"/>
</dbReference>
<evidence type="ECO:0000259" key="3">
    <source>
        <dbReference type="PROSITE" id="PS51820"/>
    </source>
</evidence>
<dbReference type="InterPro" id="IPR037524">
    <property type="entry name" value="PA14/GLEYA"/>
</dbReference>
<dbReference type="STRING" id="604089.SAMN04487942_2856"/>
<protein>
    <submittedName>
        <fullName evidence="4">F5/8 type C domain-containing protein</fullName>
    </submittedName>
</protein>
<dbReference type="Pfam" id="PF22633">
    <property type="entry name" value="F5_F8_type_C_2"/>
    <property type="match status" value="1"/>
</dbReference>
<dbReference type="EMBL" id="FODN01000007">
    <property type="protein sequence ID" value="SEO47906.1"/>
    <property type="molecule type" value="Genomic_DNA"/>
</dbReference>
<dbReference type="Pfam" id="PF19408">
    <property type="entry name" value="PKD_6"/>
    <property type="match status" value="1"/>
</dbReference>
<dbReference type="SUPFAM" id="SSF56988">
    <property type="entry name" value="Anthrax protective antigen"/>
    <property type="match status" value="1"/>
</dbReference>